<keyword evidence="12" id="KW-1185">Reference proteome</keyword>
<dbReference type="PANTHER" id="PTHR12820:SF0">
    <property type="entry name" value="VACUOLAR PROTEIN SORTING-ASSOCIATED PROTEIN 53 HOMOLOG"/>
    <property type="match status" value="1"/>
</dbReference>
<name>A0A8H7PXN7_MORIS</name>
<keyword evidence="7" id="KW-0175">Coiled coil</keyword>
<dbReference type="InterPro" id="IPR031745">
    <property type="entry name" value="Vps53_C"/>
</dbReference>
<evidence type="ECO:0000256" key="2">
    <source>
        <dbReference type="ARBA" id="ARBA00004481"/>
    </source>
</evidence>
<evidence type="ECO:0000259" key="9">
    <source>
        <dbReference type="Pfam" id="PF04100"/>
    </source>
</evidence>
<evidence type="ECO:0000256" key="5">
    <source>
        <dbReference type="ARBA" id="ARBA00023034"/>
    </source>
</evidence>
<dbReference type="AlphaFoldDB" id="A0A8H7PXN7"/>
<feature type="coiled-coil region" evidence="7">
    <location>
        <begin position="77"/>
        <end position="143"/>
    </location>
</feature>
<comment type="caution">
    <text evidence="11">The sequence shown here is derived from an EMBL/GenBank/DDBJ whole genome shotgun (WGS) entry which is preliminary data.</text>
</comment>
<dbReference type="GO" id="GO:0000938">
    <property type="term" value="C:GARP complex"/>
    <property type="evidence" value="ECO:0007669"/>
    <property type="project" value="InterPro"/>
</dbReference>
<reference evidence="11" key="1">
    <citation type="submission" date="2020-12" db="EMBL/GenBank/DDBJ databases">
        <title>Metabolic potential, ecology and presence of endohyphal bacteria is reflected in genomic diversity of Mucoromycotina.</title>
        <authorList>
            <person name="Muszewska A."/>
            <person name="Okrasinska A."/>
            <person name="Steczkiewicz K."/>
            <person name="Drgas O."/>
            <person name="Orlowska M."/>
            <person name="Perlinska-Lenart U."/>
            <person name="Aleksandrzak-Piekarczyk T."/>
            <person name="Szatraj K."/>
            <person name="Zielenkiewicz U."/>
            <person name="Pilsyk S."/>
            <person name="Malc E."/>
            <person name="Mieczkowski P."/>
            <person name="Kruszewska J.S."/>
            <person name="Biernat P."/>
            <person name="Pawlowska J."/>
        </authorList>
    </citation>
    <scope>NUCLEOTIDE SEQUENCE</scope>
    <source>
        <strain evidence="11">WA0000067209</strain>
    </source>
</reference>
<evidence type="ECO:0000256" key="3">
    <source>
        <dbReference type="ARBA" id="ARBA00008628"/>
    </source>
</evidence>
<accession>A0A8H7PXN7</accession>
<keyword evidence="5" id="KW-0333">Golgi apparatus</keyword>
<dbReference type="Pfam" id="PF04100">
    <property type="entry name" value="Vps53_N"/>
    <property type="match status" value="1"/>
</dbReference>
<evidence type="ECO:0000256" key="7">
    <source>
        <dbReference type="SAM" id="Coils"/>
    </source>
</evidence>
<comment type="subcellular location">
    <subcellularLocation>
        <location evidence="2">Endosome membrane</location>
        <topology evidence="2">Peripheral membrane protein</topology>
    </subcellularLocation>
    <subcellularLocation>
        <location evidence="1">Golgi apparatus</location>
        <location evidence="1">trans-Golgi network membrane</location>
        <topology evidence="1">Peripheral membrane protein</topology>
    </subcellularLocation>
</comment>
<protein>
    <recommendedName>
        <fullName evidence="13">Vps53 N-terminal domain-containing protein</fullName>
    </recommendedName>
</protein>
<dbReference type="GO" id="GO:0042147">
    <property type="term" value="P:retrograde transport, endosome to Golgi"/>
    <property type="evidence" value="ECO:0007669"/>
    <property type="project" value="InterPro"/>
</dbReference>
<dbReference type="InterPro" id="IPR007234">
    <property type="entry name" value="Vps53_N"/>
</dbReference>
<feature type="compositionally biased region" description="Low complexity" evidence="8">
    <location>
        <begin position="1"/>
        <end position="12"/>
    </location>
</feature>
<dbReference type="EMBL" id="JAEPQZ010000004">
    <property type="protein sequence ID" value="KAG2182163.1"/>
    <property type="molecule type" value="Genomic_DNA"/>
</dbReference>
<keyword evidence="4" id="KW-0967">Endosome</keyword>
<evidence type="ECO:0000259" key="10">
    <source>
        <dbReference type="Pfam" id="PF16854"/>
    </source>
</evidence>
<keyword evidence="6" id="KW-0472">Membrane</keyword>
<feature type="domain" description="Vps53 N-terminal" evidence="9">
    <location>
        <begin position="53"/>
        <end position="419"/>
    </location>
</feature>
<evidence type="ECO:0000256" key="6">
    <source>
        <dbReference type="ARBA" id="ARBA00023136"/>
    </source>
</evidence>
<evidence type="ECO:0000313" key="11">
    <source>
        <dbReference type="EMBL" id="KAG2182163.1"/>
    </source>
</evidence>
<dbReference type="Proteomes" id="UP000654370">
    <property type="component" value="Unassembled WGS sequence"/>
</dbReference>
<feature type="region of interest" description="Disordered" evidence="8">
    <location>
        <begin position="1"/>
        <end position="23"/>
    </location>
</feature>
<dbReference type="PANTHER" id="PTHR12820">
    <property type="entry name" value="VACUOLAR SORTING PROTEIN 53"/>
    <property type="match status" value="1"/>
</dbReference>
<evidence type="ECO:0008006" key="13">
    <source>
        <dbReference type="Google" id="ProtNLM"/>
    </source>
</evidence>
<evidence type="ECO:0000256" key="1">
    <source>
        <dbReference type="ARBA" id="ARBA00004150"/>
    </source>
</evidence>
<sequence>MPSPSESAASSSTEGGQKDSQYYDQAHALDLSPQLESKVSTILKVKDPLDAPHFDPTEYINRLFPNEQAMSSMDSVLEVLRTKLDQLGLEIKRLTTEQLDTGKDNEEELRSARQAIEELFAKIQDIKKKAALSEEMVQEITQDIKSLDYAKRHLTLSITALKRLQMLVTAVGQLELMIQRRQYQDSAQLLQAVLQLLQHFKTFKSIPQIADLSKSISTLQSDLNDRALKEFKSAFNAEGAITGYTNILHDVCLVVSVLGSESIKTLTDWYVELQLKNYRVLFRQGFEVSDLENVSRRYAWLKRMLNTCDEEHSDIFPATWHVSEKICRRFCEYTSTDLKEVLANKQNQIDVKELLKALQLTIEFESQLSKRFKRQVPSDSDGSQPFEFEKSISAVFEPYLGIYIEAEDSTLSAMIEEYKTSDRQMELDASTVVLPSSTDLFYFYRETLVQSARLSTGKAFYDLCKLFGKHLDNYRANVLLASLPRNDRKPLENDQVRFACYILNTADYCGITTLQLEEKLRDKIDDQWKEKVDLQEQRDNFLSAASVSIEALIKAVFGQFEPAYQNMTKVSWGLLETVGDQSTYVGEIQNTLVNSVTIIGKTVGTKRYFRTFCDRFVETFVLRHMANITRCRPISEVGAEQMLLDTHALKTTIMDMTFMGTEGSVAVPTTFAKLVNRGFNKIELILKTIMTPPDPITCKFPEDYGFEGKYTTKMTELIIFNASLTIVFFFFKGIRKVDQPQIVEAFQKRASSDTSLSESSDILTKLDLPAANALPSTISTSLNTIASTASSFNASQFQQLGIRSSGLSANSPVSPPGDVTAKGRLNENFRKLVMTGMNFRKDLQERREIANRQSKPS</sequence>
<dbReference type="OrthoDB" id="10261632at2759"/>
<evidence type="ECO:0000256" key="8">
    <source>
        <dbReference type="SAM" id="MobiDB-lite"/>
    </source>
</evidence>
<gene>
    <name evidence="11" type="ORF">INT43_007090</name>
</gene>
<evidence type="ECO:0000256" key="4">
    <source>
        <dbReference type="ARBA" id="ARBA00022753"/>
    </source>
</evidence>
<dbReference type="GO" id="GO:0005829">
    <property type="term" value="C:cytosol"/>
    <property type="evidence" value="ECO:0007669"/>
    <property type="project" value="GOC"/>
</dbReference>
<dbReference type="GO" id="GO:0010008">
    <property type="term" value="C:endosome membrane"/>
    <property type="evidence" value="ECO:0007669"/>
    <property type="project" value="UniProtKB-SubCell"/>
</dbReference>
<evidence type="ECO:0000313" key="12">
    <source>
        <dbReference type="Proteomes" id="UP000654370"/>
    </source>
</evidence>
<dbReference type="Pfam" id="PF16854">
    <property type="entry name" value="VPS53_C"/>
    <property type="match status" value="1"/>
</dbReference>
<dbReference type="InterPro" id="IPR039766">
    <property type="entry name" value="Vps53"/>
</dbReference>
<feature type="compositionally biased region" description="Polar residues" evidence="8">
    <location>
        <begin position="13"/>
        <end position="23"/>
    </location>
</feature>
<feature type="domain" description="Vps53 C-terminal" evidence="10">
    <location>
        <begin position="640"/>
        <end position="696"/>
    </location>
</feature>
<proteinExistence type="inferred from homology"/>
<organism evidence="11 12">
    <name type="scientific">Mortierella isabellina</name>
    <name type="common">Filamentous fungus</name>
    <name type="synonym">Umbelopsis isabellina</name>
    <dbReference type="NCBI Taxonomy" id="91625"/>
    <lineage>
        <taxon>Eukaryota</taxon>
        <taxon>Fungi</taxon>
        <taxon>Fungi incertae sedis</taxon>
        <taxon>Mucoromycota</taxon>
        <taxon>Mucoromycotina</taxon>
        <taxon>Umbelopsidomycetes</taxon>
        <taxon>Umbelopsidales</taxon>
        <taxon>Umbelopsidaceae</taxon>
        <taxon>Umbelopsis</taxon>
    </lineage>
</organism>
<comment type="similarity">
    <text evidence="3">Belongs to the VPS53 family.</text>
</comment>